<protein>
    <submittedName>
        <fullName evidence="2">Uncharacterized protein</fullName>
    </submittedName>
</protein>
<evidence type="ECO:0000313" key="3">
    <source>
        <dbReference type="Proteomes" id="UP000054558"/>
    </source>
</evidence>
<keyword evidence="3" id="KW-1185">Reference proteome</keyword>
<accession>A0A1Y1IM05</accession>
<dbReference type="EMBL" id="DF237827">
    <property type="protein sequence ID" value="GAQ91900.1"/>
    <property type="molecule type" value="Genomic_DNA"/>
</dbReference>
<name>A0A1Y1IM05_KLENI</name>
<dbReference type="AlphaFoldDB" id="A0A1Y1IM05"/>
<gene>
    <name evidence="2" type="ORF">KFL_008780030</name>
</gene>
<organism evidence="2 3">
    <name type="scientific">Klebsormidium nitens</name>
    <name type="common">Green alga</name>
    <name type="synonym">Ulothrix nitens</name>
    <dbReference type="NCBI Taxonomy" id="105231"/>
    <lineage>
        <taxon>Eukaryota</taxon>
        <taxon>Viridiplantae</taxon>
        <taxon>Streptophyta</taxon>
        <taxon>Klebsormidiophyceae</taxon>
        <taxon>Klebsormidiales</taxon>
        <taxon>Klebsormidiaceae</taxon>
        <taxon>Klebsormidium</taxon>
    </lineage>
</organism>
<evidence type="ECO:0000313" key="2">
    <source>
        <dbReference type="EMBL" id="GAQ91900.1"/>
    </source>
</evidence>
<evidence type="ECO:0000256" key="1">
    <source>
        <dbReference type="SAM" id="MobiDB-lite"/>
    </source>
</evidence>
<dbReference type="Proteomes" id="UP000054558">
    <property type="component" value="Unassembled WGS sequence"/>
</dbReference>
<proteinExistence type="predicted"/>
<sequence>MTPPLSHACPGLSPPGEPPLYPPRIGVRRPRKYLLQKAILTPKASARMVFASKVARLLFRGSARGARAASEEGFRTLEGGDAGSAASFSWATPFSTLSTLLSPKNYRGLSESVRWGEKGEGFDEDLGFEIASIMKRSQVSESMES</sequence>
<feature type="compositionally biased region" description="Pro residues" evidence="1">
    <location>
        <begin position="12"/>
        <end position="22"/>
    </location>
</feature>
<feature type="region of interest" description="Disordered" evidence="1">
    <location>
        <begin position="1"/>
        <end position="23"/>
    </location>
</feature>
<reference evidence="2 3" key="1">
    <citation type="journal article" date="2014" name="Nat. Commun.">
        <title>Klebsormidium flaccidum genome reveals primary factors for plant terrestrial adaptation.</title>
        <authorList>
            <person name="Hori K."/>
            <person name="Maruyama F."/>
            <person name="Fujisawa T."/>
            <person name="Togashi T."/>
            <person name="Yamamoto N."/>
            <person name="Seo M."/>
            <person name="Sato S."/>
            <person name="Yamada T."/>
            <person name="Mori H."/>
            <person name="Tajima N."/>
            <person name="Moriyama T."/>
            <person name="Ikeuchi M."/>
            <person name="Watanabe M."/>
            <person name="Wada H."/>
            <person name="Kobayashi K."/>
            <person name="Saito M."/>
            <person name="Masuda T."/>
            <person name="Sasaki-Sekimoto Y."/>
            <person name="Mashiguchi K."/>
            <person name="Awai K."/>
            <person name="Shimojima M."/>
            <person name="Masuda S."/>
            <person name="Iwai M."/>
            <person name="Nobusawa T."/>
            <person name="Narise T."/>
            <person name="Kondo S."/>
            <person name="Saito H."/>
            <person name="Sato R."/>
            <person name="Murakawa M."/>
            <person name="Ihara Y."/>
            <person name="Oshima-Yamada Y."/>
            <person name="Ohtaka K."/>
            <person name="Satoh M."/>
            <person name="Sonobe K."/>
            <person name="Ishii M."/>
            <person name="Ohtani R."/>
            <person name="Kanamori-Sato M."/>
            <person name="Honoki R."/>
            <person name="Miyazaki D."/>
            <person name="Mochizuki H."/>
            <person name="Umetsu J."/>
            <person name="Higashi K."/>
            <person name="Shibata D."/>
            <person name="Kamiya Y."/>
            <person name="Sato N."/>
            <person name="Nakamura Y."/>
            <person name="Tabata S."/>
            <person name="Ida S."/>
            <person name="Kurokawa K."/>
            <person name="Ohta H."/>
        </authorList>
    </citation>
    <scope>NUCLEOTIDE SEQUENCE [LARGE SCALE GENOMIC DNA]</scope>
    <source>
        <strain evidence="2 3">NIES-2285</strain>
    </source>
</reference>